<protein>
    <submittedName>
        <fullName evidence="2">Uncharacterized protein</fullName>
    </submittedName>
</protein>
<feature type="region of interest" description="Disordered" evidence="1">
    <location>
        <begin position="100"/>
        <end position="122"/>
    </location>
</feature>
<dbReference type="Proteomes" id="UP000435112">
    <property type="component" value="Unassembled WGS sequence"/>
</dbReference>
<comment type="caution">
    <text evidence="2">The sequence shown here is derived from an EMBL/GenBank/DDBJ whole genome shotgun (WGS) entry which is preliminary data.</text>
</comment>
<dbReference type="Proteomes" id="UP000429607">
    <property type="component" value="Unassembled WGS sequence"/>
</dbReference>
<organism evidence="2 7">
    <name type="scientific">Phytophthora rubi</name>
    <dbReference type="NCBI Taxonomy" id="129364"/>
    <lineage>
        <taxon>Eukaryota</taxon>
        <taxon>Sar</taxon>
        <taxon>Stramenopiles</taxon>
        <taxon>Oomycota</taxon>
        <taxon>Peronosporomycetes</taxon>
        <taxon>Peronosporales</taxon>
        <taxon>Peronosporaceae</taxon>
        <taxon>Phytophthora</taxon>
    </lineage>
</organism>
<accession>A0A6A3M8Q9</accession>
<gene>
    <name evidence="3" type="ORF">PR001_g10568</name>
    <name evidence="2" type="ORF">PR002_g10550</name>
    <name evidence="4" type="ORF">PR003_g10983</name>
</gene>
<evidence type="ECO:0000313" key="4">
    <source>
        <dbReference type="EMBL" id="KAE9339478.1"/>
    </source>
</evidence>
<evidence type="ECO:0000313" key="2">
    <source>
        <dbReference type="EMBL" id="KAE9027872.1"/>
    </source>
</evidence>
<keyword evidence="6" id="KW-1185">Reference proteome</keyword>
<dbReference type="EMBL" id="QXFT01000617">
    <property type="protein sequence ID" value="KAE9339478.1"/>
    <property type="molecule type" value="Genomic_DNA"/>
</dbReference>
<dbReference type="OrthoDB" id="2095295at2759"/>
<sequence length="122" mass="13829">MWVNKVTRNLDRSTWDAVIAAPPPRRILNPLSANNSRMEEHLAGMRRSSHTALDCVNSALAKYAVLRQDLRAFGLRLDSHEVGLAARKASIEASIRDMELPDQNDIANPTEHMENLRDFEHE</sequence>
<dbReference type="EMBL" id="QXFV01000624">
    <property type="protein sequence ID" value="KAE9032529.1"/>
    <property type="molecule type" value="Genomic_DNA"/>
</dbReference>
<proteinExistence type="predicted"/>
<reference evidence="5 7" key="1">
    <citation type="submission" date="2018-09" db="EMBL/GenBank/DDBJ databases">
        <title>Genomic investigation of the strawberry pathogen Phytophthora fragariae indicates pathogenicity is determined by transcriptional variation in three key races.</title>
        <authorList>
            <person name="Adams T.M."/>
            <person name="Armitage A.D."/>
            <person name="Sobczyk M.K."/>
            <person name="Bates H.J."/>
            <person name="Dunwell J.M."/>
            <person name="Nellist C.F."/>
            <person name="Harrison R.J."/>
        </authorList>
    </citation>
    <scope>NUCLEOTIDE SEQUENCE [LARGE SCALE GENOMIC DNA]</scope>
    <source>
        <strain evidence="3 5">SCRP249</strain>
        <strain evidence="2 7">SCRP324</strain>
        <strain evidence="4 6">SCRP333</strain>
    </source>
</reference>
<evidence type="ECO:0000313" key="5">
    <source>
        <dbReference type="Proteomes" id="UP000429607"/>
    </source>
</evidence>
<name>A0A6A3M8Q9_9STRA</name>
<dbReference type="AlphaFoldDB" id="A0A6A3M8Q9"/>
<dbReference type="EMBL" id="QXFU01000602">
    <property type="protein sequence ID" value="KAE9027872.1"/>
    <property type="molecule type" value="Genomic_DNA"/>
</dbReference>
<evidence type="ECO:0000256" key="1">
    <source>
        <dbReference type="SAM" id="MobiDB-lite"/>
    </source>
</evidence>
<evidence type="ECO:0000313" key="7">
    <source>
        <dbReference type="Proteomes" id="UP000435112"/>
    </source>
</evidence>
<evidence type="ECO:0000313" key="3">
    <source>
        <dbReference type="EMBL" id="KAE9032529.1"/>
    </source>
</evidence>
<dbReference type="Proteomes" id="UP000434957">
    <property type="component" value="Unassembled WGS sequence"/>
</dbReference>
<evidence type="ECO:0000313" key="6">
    <source>
        <dbReference type="Proteomes" id="UP000434957"/>
    </source>
</evidence>
<feature type="compositionally biased region" description="Basic and acidic residues" evidence="1">
    <location>
        <begin position="111"/>
        <end position="122"/>
    </location>
</feature>